<name>A0A9W9AD43_9AGAR</name>
<protein>
    <submittedName>
        <fullName evidence="1">Uncharacterized protein</fullName>
    </submittedName>
</protein>
<gene>
    <name evidence="1" type="ORF">J3R30DRAFT_2738334</name>
</gene>
<evidence type="ECO:0000313" key="2">
    <source>
        <dbReference type="Proteomes" id="UP001150266"/>
    </source>
</evidence>
<dbReference type="Proteomes" id="UP001150266">
    <property type="component" value="Unassembled WGS sequence"/>
</dbReference>
<evidence type="ECO:0000313" key="1">
    <source>
        <dbReference type="EMBL" id="KAJ4479250.1"/>
    </source>
</evidence>
<dbReference type="EMBL" id="JAOTPV010000008">
    <property type="protein sequence ID" value="KAJ4479250.1"/>
    <property type="molecule type" value="Genomic_DNA"/>
</dbReference>
<accession>A0A9W9AD43</accession>
<proteinExistence type="predicted"/>
<reference evidence="1" key="1">
    <citation type="submission" date="2022-08" db="EMBL/GenBank/DDBJ databases">
        <title>A Global Phylogenomic Analysis of the Shiitake Genus Lentinula.</title>
        <authorList>
            <consortium name="DOE Joint Genome Institute"/>
            <person name="Sierra-Patev S."/>
            <person name="Min B."/>
            <person name="Naranjo-Ortiz M."/>
            <person name="Looney B."/>
            <person name="Konkel Z."/>
            <person name="Slot J.C."/>
            <person name="Sakamoto Y."/>
            <person name="Steenwyk J.L."/>
            <person name="Rokas A."/>
            <person name="Carro J."/>
            <person name="Camarero S."/>
            <person name="Ferreira P."/>
            <person name="Molpeceres G."/>
            <person name="Ruiz-Duenas F.J."/>
            <person name="Serrano A."/>
            <person name="Henrissat B."/>
            <person name="Drula E."/>
            <person name="Hughes K.W."/>
            <person name="Mata J.L."/>
            <person name="Ishikawa N.K."/>
            <person name="Vargas-Isla R."/>
            <person name="Ushijima S."/>
            <person name="Smith C.A."/>
            <person name="Ahrendt S."/>
            <person name="Andreopoulos W."/>
            <person name="He G."/>
            <person name="Labutti K."/>
            <person name="Lipzen A."/>
            <person name="Ng V."/>
            <person name="Riley R."/>
            <person name="Sandor L."/>
            <person name="Barry K."/>
            <person name="Martinez A.T."/>
            <person name="Xiao Y."/>
            <person name="Gibbons J.G."/>
            <person name="Terashima K."/>
            <person name="Grigoriev I.V."/>
            <person name="Hibbett D.S."/>
        </authorList>
    </citation>
    <scope>NUCLEOTIDE SEQUENCE</scope>
    <source>
        <strain evidence="1">JLM2183</strain>
    </source>
</reference>
<dbReference type="AlphaFoldDB" id="A0A9W9AD43"/>
<organism evidence="1 2">
    <name type="scientific">Lentinula aciculospora</name>
    <dbReference type="NCBI Taxonomy" id="153920"/>
    <lineage>
        <taxon>Eukaryota</taxon>
        <taxon>Fungi</taxon>
        <taxon>Dikarya</taxon>
        <taxon>Basidiomycota</taxon>
        <taxon>Agaricomycotina</taxon>
        <taxon>Agaricomycetes</taxon>
        <taxon>Agaricomycetidae</taxon>
        <taxon>Agaricales</taxon>
        <taxon>Marasmiineae</taxon>
        <taxon>Omphalotaceae</taxon>
        <taxon>Lentinula</taxon>
    </lineage>
</organism>
<dbReference type="OrthoDB" id="2649950at2759"/>
<sequence>MSPPNSSVHWFEIGFYSRYSFASSIAKPILTRPATTRRSSTWEVPLAKSVVACKTEGVLEVDSSAALCVQETRDVLDVDPFHEAELKIPEYPFDGSDSKRDSEPELFVEVPSTEGPKFDASEDNDVLRSWTTSRDVLVVDSTIPCLAPHIVITPASDTLSDLAIAWFNQPAYYQDASKLCLPPLVFTENIPSPSPLTASSPPIAFYPTPVFSPSRFNAMIESCSDERLIYFNVVIALRRQTVKAVAVIASRVAGSYRVRYDNSLPFSNIERPFSWSDPAEPILSASRFHRATLILDSPNPFRVPHIIINQPPPEDQWLTSTNAVNDPQDYGFGGESEYYDTSRFDEEGYRDWIEPIPEEDEDHCESYSSTLECYTSFDELPELDADSLTSVESPFAETPDVLDVEDFKFASERALGKRMVSSVGFASTAPRTPSYIDDCPLERPTCNPFEETNDADEVPPMESFSWADEEDELPPLDDEWYQSVIRRTEGVARA</sequence>
<comment type="caution">
    <text evidence="1">The sequence shown here is derived from an EMBL/GenBank/DDBJ whole genome shotgun (WGS) entry which is preliminary data.</text>
</comment>
<keyword evidence="2" id="KW-1185">Reference proteome</keyword>